<proteinExistence type="predicted"/>
<evidence type="ECO:0000256" key="5">
    <source>
        <dbReference type="ARBA" id="ARBA00023136"/>
    </source>
</evidence>
<keyword evidence="7" id="KW-0325">Glycoprotein</keyword>
<dbReference type="EnsemblMetazoa" id="AGAP029222-RA">
    <property type="protein sequence ID" value="AGAP029222-PA"/>
    <property type="gene ID" value="AGAP029222"/>
</dbReference>
<dbReference type="EMBL" id="AAAB01008960">
    <property type="status" value="NOT_ANNOTATED_CDS"/>
    <property type="molecule type" value="Genomic_DNA"/>
</dbReference>
<evidence type="ECO:0000256" key="6">
    <source>
        <dbReference type="ARBA" id="ARBA00023170"/>
    </source>
</evidence>
<keyword evidence="4" id="KW-1133">Transmembrane helix</keyword>
<evidence type="ECO:0000313" key="8">
    <source>
        <dbReference type="EnsemblMetazoa" id="AGAP029222-PA"/>
    </source>
</evidence>
<dbReference type="VEuPathDB" id="VectorBase:AGAP029222"/>
<reference evidence="8 9" key="2">
    <citation type="journal article" date="2004" name="Trends Parasitol.">
        <title>The Anopheles gambiae genome: an update.</title>
        <authorList>
            <person name="Mongin E."/>
            <person name="Louis C."/>
            <person name="Holt R.A."/>
            <person name="Birney E."/>
            <person name="Collins F.H."/>
        </authorList>
    </citation>
    <scope>NUCLEOTIDE SEQUENCE [LARGE SCALE GENOMIC DNA]</scope>
    <source>
        <strain evidence="8 9">PEST</strain>
    </source>
</reference>
<reference evidence="8" key="3">
    <citation type="submission" date="2020-05" db="UniProtKB">
        <authorList>
            <consortium name="EnsemblMetazoa"/>
        </authorList>
    </citation>
    <scope>IDENTIFICATION</scope>
    <source>
        <strain evidence="8">PEST</strain>
    </source>
</reference>
<keyword evidence="9" id="KW-1185">Reference proteome</keyword>
<dbReference type="PANTHER" id="PTHR42643:SF30">
    <property type="entry name" value="IONOTROPIC RECEPTOR 40A-RELATED"/>
    <property type="match status" value="1"/>
</dbReference>
<dbReference type="PANTHER" id="PTHR42643">
    <property type="entry name" value="IONOTROPIC RECEPTOR 20A-RELATED"/>
    <property type="match status" value="1"/>
</dbReference>
<comment type="subcellular location">
    <subcellularLocation>
        <location evidence="1">Cell membrane</location>
        <topology evidence="1">Multi-pass membrane protein</topology>
    </subcellularLocation>
</comment>
<sequence length="543" mass="63100">MLRIMSVLKVFGVLVIVPVSLSFYLPVSNINATFYAHTLLELHRQVCPVLEYRNLVVLWLSHDIVVDAVLPHIISEITYTKTISIAVRENITDKDLFYSCNLLFMDSLNDFEIVNSLQESVKAIHFYPKRIHELVKASANETLLQLVRFGYQVVYDHSNTIAIYRRNKYSNQTTTIDPNKIAVPDETRDMYGYNLTMYNYEPISTVMTFDAYFLELVCSKRNATAIHITNFSHPWDIYTSFGLNYMDQKWIIPAFGTTFTAINVPRAKPKPIVSVLIDPFDKYVWITYLMLVLAMAVTISQFGEILGRCRFVEIVLELIMTCLAGPSRTYGGTFENRLLTMFCLMGIVLISSYQSLIISFMSIVRYGSEINTLEEIREQCVFEDYDESRSFGFKTYPNGTYLGYGLGCSFEISRASEPLTIMITANLITVRQGYGKEDYIRYRIEKYRFANVRFFEYPMCFVVLPRIRELFLFYTQAVFESGIYEYYYKNKSTPAWLYKRNKFANEVVKVKDLMLLWYAYMCGILLSIVSLVLEKMVHKEFKG</sequence>
<dbReference type="Proteomes" id="UP000007062">
    <property type="component" value="Chromosome 2L"/>
</dbReference>
<reference evidence="8 9" key="1">
    <citation type="journal article" date="2002" name="Science">
        <title>The genome sequence of the malaria mosquito Anopheles gambiae.</title>
        <authorList>
            <person name="Holt R.A."/>
            <person name="Subramanian G.M."/>
            <person name="Halpern A."/>
            <person name="Sutton G.G."/>
            <person name="Charlab R."/>
            <person name="Nusskern D.R."/>
            <person name="Wincker P."/>
            <person name="Clark A.G."/>
            <person name="Ribeiro J.M."/>
            <person name="Wides R."/>
            <person name="Salzberg S.L."/>
            <person name="Loftus B."/>
            <person name="Yandell M."/>
            <person name="Majoros W.H."/>
            <person name="Rusch D.B."/>
            <person name="Lai Z."/>
            <person name="Kraft C.L."/>
            <person name="Abril J.F."/>
            <person name="Anthouard V."/>
            <person name="Arensburger P."/>
            <person name="Atkinson P.W."/>
            <person name="Baden H."/>
            <person name="de Berardinis V."/>
            <person name="Baldwin D."/>
            <person name="Benes V."/>
            <person name="Biedler J."/>
            <person name="Blass C."/>
            <person name="Bolanos R."/>
            <person name="Boscus D."/>
            <person name="Barnstead M."/>
            <person name="Cai S."/>
            <person name="Center A."/>
            <person name="Chaturverdi K."/>
            <person name="Christophides G.K."/>
            <person name="Chrystal M.A."/>
            <person name="Clamp M."/>
            <person name="Cravchik A."/>
            <person name="Curwen V."/>
            <person name="Dana A."/>
            <person name="Delcher A."/>
            <person name="Dew I."/>
            <person name="Evans C.A."/>
            <person name="Flanigan M."/>
            <person name="Grundschober-Freimoser A."/>
            <person name="Friedli L."/>
            <person name="Gu Z."/>
            <person name="Guan P."/>
            <person name="Guigo R."/>
            <person name="Hillenmeyer M.E."/>
            <person name="Hladun S.L."/>
            <person name="Hogan J.R."/>
            <person name="Hong Y.S."/>
            <person name="Hoover J."/>
            <person name="Jaillon O."/>
            <person name="Ke Z."/>
            <person name="Kodira C."/>
            <person name="Kokoza E."/>
            <person name="Koutsos A."/>
            <person name="Letunic I."/>
            <person name="Levitsky A."/>
            <person name="Liang Y."/>
            <person name="Lin J.J."/>
            <person name="Lobo N.F."/>
            <person name="Lopez J.R."/>
            <person name="Malek J.A."/>
            <person name="McIntosh T.C."/>
            <person name="Meister S."/>
            <person name="Miller J."/>
            <person name="Mobarry C."/>
            <person name="Mongin E."/>
            <person name="Murphy S.D."/>
            <person name="O'Brochta D.A."/>
            <person name="Pfannkoch C."/>
            <person name="Qi R."/>
            <person name="Regier M.A."/>
            <person name="Remington K."/>
            <person name="Shao H."/>
            <person name="Sharakhova M.V."/>
            <person name="Sitter C.D."/>
            <person name="Shetty J."/>
            <person name="Smith T.J."/>
            <person name="Strong R."/>
            <person name="Sun J."/>
            <person name="Thomasova D."/>
            <person name="Ton L.Q."/>
            <person name="Topalis P."/>
            <person name="Tu Z."/>
            <person name="Unger M.F."/>
            <person name="Walenz B."/>
            <person name="Wang A."/>
            <person name="Wang J."/>
            <person name="Wang M."/>
            <person name="Wang X."/>
            <person name="Woodford K.J."/>
            <person name="Wortman J.R."/>
            <person name="Wu M."/>
            <person name="Yao A."/>
            <person name="Zdobnov E.M."/>
            <person name="Zhang H."/>
            <person name="Zhao Q."/>
            <person name="Zhao S."/>
            <person name="Zhu S.C."/>
            <person name="Zhimulev I."/>
            <person name="Coluzzi M."/>
            <person name="della Torre A."/>
            <person name="Roth C.W."/>
            <person name="Louis C."/>
            <person name="Kalush F."/>
            <person name="Mural R.J."/>
            <person name="Myers E.W."/>
            <person name="Adams M.D."/>
            <person name="Smith H.O."/>
            <person name="Broder S."/>
            <person name="Gardner M.J."/>
            <person name="Fraser C.M."/>
            <person name="Birney E."/>
            <person name="Bork P."/>
            <person name="Brey P.T."/>
            <person name="Venter J.C."/>
            <person name="Weissenbach J."/>
            <person name="Kafatos F.C."/>
            <person name="Collins F.H."/>
            <person name="Hoffman S.L."/>
        </authorList>
    </citation>
    <scope>NUCLEOTIDE SEQUENCE [LARGE SCALE GENOMIC DNA]</scope>
    <source>
        <strain evidence="8 9">PEST</strain>
    </source>
</reference>
<organism evidence="8 9">
    <name type="scientific">Anopheles gambiae</name>
    <name type="common">African malaria mosquito</name>
    <dbReference type="NCBI Taxonomy" id="7165"/>
    <lineage>
        <taxon>Eukaryota</taxon>
        <taxon>Metazoa</taxon>
        <taxon>Ecdysozoa</taxon>
        <taxon>Arthropoda</taxon>
        <taxon>Hexapoda</taxon>
        <taxon>Insecta</taxon>
        <taxon>Pterygota</taxon>
        <taxon>Neoptera</taxon>
        <taxon>Endopterygota</taxon>
        <taxon>Diptera</taxon>
        <taxon>Nematocera</taxon>
        <taxon>Culicoidea</taxon>
        <taxon>Culicidae</taxon>
        <taxon>Anophelinae</taxon>
        <taxon>Anopheles</taxon>
    </lineage>
</organism>
<dbReference type="FunCoup" id="A0A3F2YYV8">
    <property type="interactions" value="20"/>
</dbReference>
<dbReference type="GO" id="GO:0005886">
    <property type="term" value="C:plasma membrane"/>
    <property type="evidence" value="ECO:0007669"/>
    <property type="project" value="UniProtKB-SubCell"/>
</dbReference>
<evidence type="ECO:0000256" key="2">
    <source>
        <dbReference type="ARBA" id="ARBA00022475"/>
    </source>
</evidence>
<evidence type="ECO:0000256" key="4">
    <source>
        <dbReference type="ARBA" id="ARBA00022989"/>
    </source>
</evidence>
<name>A0A3F2YYV8_ANOGA</name>
<evidence type="ECO:0000256" key="7">
    <source>
        <dbReference type="ARBA" id="ARBA00023180"/>
    </source>
</evidence>
<dbReference type="InParanoid" id="A0A3F2YYV8"/>
<dbReference type="VEuPathDB" id="VectorBase:AGAMI1_013879"/>
<keyword evidence="3" id="KW-0812">Transmembrane</keyword>
<evidence type="ECO:0000256" key="3">
    <source>
        <dbReference type="ARBA" id="ARBA00022692"/>
    </source>
</evidence>
<dbReference type="AlphaFoldDB" id="A0A3F2YYV8"/>
<evidence type="ECO:0000313" key="9">
    <source>
        <dbReference type="Proteomes" id="UP000007062"/>
    </source>
</evidence>
<keyword evidence="2" id="KW-1003">Cell membrane</keyword>
<accession>A0A3F2YYV8</accession>
<keyword evidence="6" id="KW-0675">Receptor</keyword>
<dbReference type="InterPro" id="IPR052192">
    <property type="entry name" value="Insect_Ionotropic_Sensory_Rcpt"/>
</dbReference>
<keyword evidence="5" id="KW-0472">Membrane</keyword>
<protein>
    <submittedName>
        <fullName evidence="8">Uncharacterized protein</fullName>
    </submittedName>
</protein>
<evidence type="ECO:0000256" key="1">
    <source>
        <dbReference type="ARBA" id="ARBA00004651"/>
    </source>
</evidence>